<organism evidence="3">
    <name type="scientific">Oryza brachyantha</name>
    <name type="common">malo sina</name>
    <dbReference type="NCBI Taxonomy" id="4533"/>
    <lineage>
        <taxon>Eukaryota</taxon>
        <taxon>Viridiplantae</taxon>
        <taxon>Streptophyta</taxon>
        <taxon>Embryophyta</taxon>
        <taxon>Tracheophyta</taxon>
        <taxon>Spermatophyta</taxon>
        <taxon>Magnoliopsida</taxon>
        <taxon>Liliopsida</taxon>
        <taxon>Poales</taxon>
        <taxon>Poaceae</taxon>
        <taxon>BOP clade</taxon>
        <taxon>Oryzoideae</taxon>
        <taxon>Oryzeae</taxon>
        <taxon>Oryzinae</taxon>
        <taxon>Oryza</taxon>
    </lineage>
</organism>
<feature type="region of interest" description="Disordered" evidence="1">
    <location>
        <begin position="1"/>
        <end position="79"/>
    </location>
</feature>
<dbReference type="PROSITE" id="PS50181">
    <property type="entry name" value="FBOX"/>
    <property type="match status" value="1"/>
</dbReference>
<sequence length="628" mass="71152">MSPRASPVTASIQRLDPHCPGSKGAEQPSTSSTELLARQPGPASVSTSEEEAAADRGTMPAPMDEVNGGAAPTPTEKRWRWQPSVRAGGLSTLQVERKVATNQKEFPLQQDNWSQCDKRTRLEIPSLPEDLLPMILSHMPMRDAARAACVSRAFLRSWRYYPNLIFNSETIVPNQKDVNGNKTIVDFITIVDNIMRNHSGIGVKSFKLELGPGYAVHPSHLDRWLKVASTIKIKEFACELPVGSKAEYNFPYSLLFTDNRTPRNSVQSFSLSSCAFHPTLQFDCLTSLRSVRLSWVHITGEELACFLSNSFNLETLEISCCCKICFLKTPTVLQQLNCLQVQKCYGLNMIEINAPKLSSFHYRGPWIEISLGDSVQLKDVNLLSYSWRHMLNYVHTKLPTIARNVENLFVMTRDEDVHTPMVPNKFHYLKYLELVFIGARKKSTPCYDFFSLVSFLDASPALETFVLHLDSVGTSDDCIFGDSSELRELPKCNYNNLKNVKITGVVSSKTLVELICHILNNTPLLECLTLDTRIYGFKHEIERCPTLDPGMMKEGQIECEFDRELLMSESDYMEACRARHVIRRYIERKVPSTVNFEVVEPSWKRAVLGKRVTVGTQKIMYIRKSRQD</sequence>
<dbReference type="Proteomes" id="UP000006038">
    <property type="component" value="Chromosome 11"/>
</dbReference>
<dbReference type="AlphaFoldDB" id="J3N8R3"/>
<dbReference type="PANTHER" id="PTHR34145:SF14">
    <property type="entry name" value="EXPRESSED PROTEIN"/>
    <property type="match status" value="1"/>
</dbReference>
<protein>
    <recommendedName>
        <fullName evidence="2">F-box domain-containing protein</fullName>
    </recommendedName>
</protein>
<dbReference type="InterPro" id="IPR055357">
    <property type="entry name" value="LRR_At1g61320_AtMIF1"/>
</dbReference>
<reference evidence="3" key="2">
    <citation type="submission" date="2013-04" db="UniProtKB">
        <authorList>
            <consortium name="EnsemblPlants"/>
        </authorList>
    </citation>
    <scope>IDENTIFICATION</scope>
</reference>
<dbReference type="InterPro" id="IPR036047">
    <property type="entry name" value="F-box-like_dom_sf"/>
</dbReference>
<evidence type="ECO:0000259" key="2">
    <source>
        <dbReference type="PROSITE" id="PS50181"/>
    </source>
</evidence>
<name>J3N8R3_ORYBR</name>
<evidence type="ECO:0000313" key="4">
    <source>
        <dbReference type="Proteomes" id="UP000006038"/>
    </source>
</evidence>
<dbReference type="Pfam" id="PF23622">
    <property type="entry name" value="LRR_At1g61320_AtMIF1"/>
    <property type="match status" value="1"/>
</dbReference>
<dbReference type="PANTHER" id="PTHR34145">
    <property type="entry name" value="OS02G0105600 PROTEIN"/>
    <property type="match status" value="1"/>
</dbReference>
<dbReference type="EnsemblPlants" id="OB11G21990.1">
    <property type="protein sequence ID" value="OB11G21990.1"/>
    <property type="gene ID" value="OB11G21990"/>
</dbReference>
<dbReference type="SUPFAM" id="SSF81383">
    <property type="entry name" value="F-box domain"/>
    <property type="match status" value="1"/>
</dbReference>
<dbReference type="eggNOG" id="ENOG502RRSE">
    <property type="taxonomic scope" value="Eukaryota"/>
</dbReference>
<evidence type="ECO:0000313" key="3">
    <source>
        <dbReference type="EnsemblPlants" id="OB11G21990.1"/>
    </source>
</evidence>
<dbReference type="OMA" id="MFHYART"/>
<evidence type="ECO:0000256" key="1">
    <source>
        <dbReference type="SAM" id="MobiDB-lite"/>
    </source>
</evidence>
<reference evidence="3" key="1">
    <citation type="journal article" date="2013" name="Nat. Commun.">
        <title>Whole-genome sequencing of Oryza brachyantha reveals mechanisms underlying Oryza genome evolution.</title>
        <authorList>
            <person name="Chen J."/>
            <person name="Huang Q."/>
            <person name="Gao D."/>
            <person name="Wang J."/>
            <person name="Lang Y."/>
            <person name="Liu T."/>
            <person name="Li B."/>
            <person name="Bai Z."/>
            <person name="Luis Goicoechea J."/>
            <person name="Liang C."/>
            <person name="Chen C."/>
            <person name="Zhang W."/>
            <person name="Sun S."/>
            <person name="Liao Y."/>
            <person name="Zhang X."/>
            <person name="Yang L."/>
            <person name="Song C."/>
            <person name="Wang M."/>
            <person name="Shi J."/>
            <person name="Liu G."/>
            <person name="Liu J."/>
            <person name="Zhou H."/>
            <person name="Zhou W."/>
            <person name="Yu Q."/>
            <person name="An N."/>
            <person name="Chen Y."/>
            <person name="Cai Q."/>
            <person name="Wang B."/>
            <person name="Liu B."/>
            <person name="Min J."/>
            <person name="Huang Y."/>
            <person name="Wu H."/>
            <person name="Li Z."/>
            <person name="Zhang Y."/>
            <person name="Yin Y."/>
            <person name="Song W."/>
            <person name="Jiang J."/>
            <person name="Jackson S.A."/>
            <person name="Wing R.A."/>
            <person name="Wang J."/>
            <person name="Chen M."/>
        </authorList>
    </citation>
    <scope>NUCLEOTIDE SEQUENCE [LARGE SCALE GENOMIC DNA]</scope>
    <source>
        <strain evidence="3">cv. IRGC 101232</strain>
    </source>
</reference>
<accession>J3N8R3</accession>
<dbReference type="InterPro" id="IPR001810">
    <property type="entry name" value="F-box_dom"/>
</dbReference>
<dbReference type="Gramene" id="OB11G21990.1">
    <property type="protein sequence ID" value="OB11G21990.1"/>
    <property type="gene ID" value="OB11G21990"/>
</dbReference>
<dbReference type="InterPro" id="IPR032675">
    <property type="entry name" value="LRR_dom_sf"/>
</dbReference>
<dbReference type="InterPro" id="IPR053772">
    <property type="entry name" value="At1g61320/At1g61330-like"/>
</dbReference>
<dbReference type="HOGENOM" id="CLU_010721_4_1_1"/>
<keyword evidence="4" id="KW-1185">Reference proteome</keyword>
<proteinExistence type="predicted"/>
<dbReference type="SUPFAM" id="SSF52047">
    <property type="entry name" value="RNI-like"/>
    <property type="match status" value="1"/>
</dbReference>
<feature type="domain" description="F-box" evidence="2">
    <location>
        <begin position="121"/>
        <end position="164"/>
    </location>
</feature>
<dbReference type="Gene3D" id="3.80.10.10">
    <property type="entry name" value="Ribonuclease Inhibitor"/>
    <property type="match status" value="1"/>
</dbReference>
<dbReference type="Pfam" id="PF00646">
    <property type="entry name" value="F-box"/>
    <property type="match status" value="1"/>
</dbReference>